<dbReference type="InterPro" id="IPR005500">
    <property type="entry name" value="DUF309"/>
</dbReference>
<dbReference type="PANTHER" id="PTHR34796">
    <property type="entry name" value="EXPRESSED PROTEIN"/>
    <property type="match status" value="1"/>
</dbReference>
<reference evidence="1 2" key="1">
    <citation type="submission" date="2016-10" db="EMBL/GenBank/DDBJ databases">
        <title>Description of Gloeomargarita lithophora gen. nov., sp. nov., a thylakoid-bearing basal-branching cyanobacterium with intracellular carbonates, and proposal for Gloeomargaritales ord. nov.</title>
        <authorList>
            <person name="Moreira D."/>
            <person name="Tavera R."/>
            <person name="Benzerara K."/>
            <person name="Skouri-Panet F."/>
            <person name="Couradeau E."/>
            <person name="Gerard E."/>
            <person name="Loussert C."/>
            <person name="Novelo E."/>
            <person name="Zivanovic Y."/>
            <person name="Lopez-Garcia P."/>
        </authorList>
    </citation>
    <scope>NUCLEOTIDE SEQUENCE [LARGE SCALE GENOMIC DNA]</scope>
    <source>
        <strain evidence="1 2">D10</strain>
    </source>
</reference>
<organism evidence="1 2">
    <name type="scientific">Gloeomargarita lithophora Alchichica-D10</name>
    <dbReference type="NCBI Taxonomy" id="1188229"/>
    <lineage>
        <taxon>Bacteria</taxon>
        <taxon>Bacillati</taxon>
        <taxon>Cyanobacteriota</taxon>
        <taxon>Cyanophyceae</taxon>
        <taxon>Gloeomargaritales</taxon>
        <taxon>Gloeomargaritaceae</taxon>
        <taxon>Gloeomargarita</taxon>
    </lineage>
</organism>
<dbReference type="Proteomes" id="UP000180235">
    <property type="component" value="Chromosome"/>
</dbReference>
<proteinExistence type="predicted"/>
<evidence type="ECO:0008006" key="3">
    <source>
        <dbReference type="Google" id="ProtNLM"/>
    </source>
</evidence>
<dbReference type="SUPFAM" id="SSF140663">
    <property type="entry name" value="TTHA0068-like"/>
    <property type="match status" value="1"/>
</dbReference>
<name>A0A1J0ADM6_9CYAN</name>
<accession>A0A1J0ADM6</accession>
<evidence type="ECO:0000313" key="1">
    <source>
        <dbReference type="EMBL" id="APB34016.1"/>
    </source>
</evidence>
<dbReference type="KEGG" id="glt:GlitD10_1691"/>
<gene>
    <name evidence="1" type="ORF">GlitD10_1691</name>
</gene>
<dbReference type="OrthoDB" id="165483at2"/>
<dbReference type="EMBL" id="CP017675">
    <property type="protein sequence ID" value="APB34016.1"/>
    <property type="molecule type" value="Genomic_DNA"/>
</dbReference>
<dbReference type="STRING" id="1188229.GlitD10_1691"/>
<evidence type="ECO:0000313" key="2">
    <source>
        <dbReference type="Proteomes" id="UP000180235"/>
    </source>
</evidence>
<dbReference type="InterPro" id="IPR023203">
    <property type="entry name" value="TTHA0068_sf"/>
</dbReference>
<protein>
    <recommendedName>
        <fullName evidence="3">DUF309 domain-containing protein</fullName>
    </recommendedName>
</protein>
<dbReference type="Gene3D" id="1.10.3450.10">
    <property type="entry name" value="TTHA0068-like"/>
    <property type="match status" value="1"/>
</dbReference>
<dbReference type="PANTHER" id="PTHR34796:SF1">
    <property type="entry name" value="EXPRESSED PROTEIN"/>
    <property type="match status" value="1"/>
</dbReference>
<sequence length="115" mass="13110">MNDYPPEFLQAINQFNCGEYYACHDTLEALWMEAMEPERTLYQGLLQIAVAGYHLGNDNQRGAVLLLGEGLSRLRRCPELPADWDFRELIQQGQALLTTLQAQRPVGFNLKLLTL</sequence>
<keyword evidence="2" id="KW-1185">Reference proteome</keyword>
<dbReference type="AlphaFoldDB" id="A0A1J0ADM6"/>
<dbReference type="Pfam" id="PF03745">
    <property type="entry name" value="DUF309"/>
    <property type="match status" value="1"/>
</dbReference>